<feature type="repeat" description="Cys-rich GLG1" evidence="8">
    <location>
        <begin position="363"/>
        <end position="422"/>
    </location>
</feature>
<dbReference type="InterPro" id="IPR001893">
    <property type="entry name" value="Cys-rich_GLG1_repeat"/>
</dbReference>
<feature type="repeat" description="Cys-rich GLG1" evidence="8">
    <location>
        <begin position="94"/>
        <end position="156"/>
    </location>
</feature>
<feature type="transmembrane region" description="Helical" evidence="9">
    <location>
        <begin position="12"/>
        <end position="30"/>
    </location>
</feature>
<feature type="repeat" description="Cys-rich GLG1" evidence="8">
    <location>
        <begin position="233"/>
        <end position="293"/>
    </location>
</feature>
<organism evidence="10 11">
    <name type="scientific">Dimorphilus gyrociliatus</name>
    <dbReference type="NCBI Taxonomy" id="2664684"/>
    <lineage>
        <taxon>Eukaryota</taxon>
        <taxon>Metazoa</taxon>
        <taxon>Spiralia</taxon>
        <taxon>Lophotrochozoa</taxon>
        <taxon>Annelida</taxon>
        <taxon>Polychaeta</taxon>
        <taxon>Polychaeta incertae sedis</taxon>
        <taxon>Dinophilidae</taxon>
        <taxon>Dimorphilus</taxon>
    </lineage>
</organism>
<keyword evidence="6 9" id="KW-0472">Membrane</keyword>
<reference evidence="10 11" key="1">
    <citation type="submission" date="2020-08" db="EMBL/GenBank/DDBJ databases">
        <authorList>
            <person name="Hejnol A."/>
        </authorList>
    </citation>
    <scope>NUCLEOTIDE SEQUENCE [LARGE SCALE GENOMIC DNA]</scope>
</reference>
<dbReference type="GO" id="GO:0000139">
    <property type="term" value="C:Golgi membrane"/>
    <property type="evidence" value="ECO:0007669"/>
    <property type="project" value="InterPro"/>
</dbReference>
<keyword evidence="11" id="KW-1185">Reference proteome</keyword>
<evidence type="ECO:0000256" key="7">
    <source>
        <dbReference type="ARBA" id="ARBA00023180"/>
    </source>
</evidence>
<evidence type="ECO:0000256" key="9">
    <source>
        <dbReference type="SAM" id="Phobius"/>
    </source>
</evidence>
<dbReference type="Pfam" id="PF00839">
    <property type="entry name" value="Cys_rich_FGFR"/>
    <property type="match status" value="14"/>
</dbReference>
<sequence length="1130" mass="130612">MAKIPNPTTIRIIFFVFTIVIYSISPTLALDNKFQSNKQEGKEENVQSKKKLVEYKLAKDPRCSSDVVTFCSDSIVNNNYQVLDCLHDDKVLQSLSNDCHNLIWQYKKNLTQDIRFDHAMNNACKRTLKKVPECQSLERGKGLIIPCLIDNRLKLTEESDLECKKFLTKVSALVFTDFRLAKQYFDKCSSDIKKYRCGRVENSDVHEEGRPLLHKQSSTIECLYKTTEDNNKTLSKDCEHEVFRLAELQSDDYHLDRVLYYACKDDRERFCKELTSGEGKVYRCLFRHKMHEEMSIQCRKQLRKRQKLGMKDYKIRHGIAQKCKYDIRRLSCMKDAGKHTYQQVRLAHILQCLENALEEPEESLRPECLVEVRNLKRELLEDYSITPEIMLNCQSEIKGICKGLERNGKTLHCLMKASILNENHRGVNETCFEALKKLMDIARPNSDFKLDPLLHESCQSVAEKSCSDIQSSRGVYECLLYKIGTKDMTEVCEARLIEMEYFAQRNIRLQPTLYRVCYGDIKKLCNPSETSDLTPSHIFACLYQKRRGADEVEKLSPDCEHGIKKTMRLRALKVQLDPELEEYCIKDLSLHCGDKRGIGEEMNCLIEKYTFLSNTTCKEAIKERLADRMEDPLDLNQIFARACAPMVAKFCHDIVEEEIITCLIKHKTKEDMDEKCASGIEHHQILTLRDYRFSRKFKLSCSNSVQTICANIVKKNEVIHCLSEAIHKDTLLDKQQRVDKACRNQIKFEILSRSESIKLDARLQESCRMDIQKNCKGVKPGRGRVLRCLKKHIDNLMDNCYKYVFQQEKDESNIGEVADYNFMRACDGMIKFHCNNQRRNILKCLRRFKNEPDFDSECRNAILEKQEERSRYIELQPGLHKACQSDIKKLCSGILADKHTKDSMIGGMVMNCLRKNFRMKKLSRSCKDEVAVVIRQSAMDYKQDPILAKHCEVHIKQLCLEELSGDLDADGAVVNCLKKNFQNGNLQKVDPRDTNLCVQEVVRVLSESKIDIHFDPILYNACSEELRHHCPAVSRGEGRLLSCLLNVLNEKNENLADKCKKELESRKEMWELAAEPQVAQSLPEMAQHVSISPVRNQLMVFGLLIIGVIFLGGLFCGRVTKRVAQVAKDK</sequence>
<keyword evidence="5 9" id="KW-1133">Transmembrane helix</keyword>
<comment type="caution">
    <text evidence="10">The sequence shown here is derived from an EMBL/GenBank/DDBJ whole genome shotgun (WGS) entry which is preliminary data.</text>
</comment>
<feature type="repeat" description="Cys-rich GLG1" evidence="8">
    <location>
        <begin position="554"/>
        <end position="613"/>
    </location>
</feature>
<accession>A0A7I8W4X3</accession>
<name>A0A7I8W4X3_9ANNE</name>
<feature type="repeat" description="Cys-rich GLG1" evidence="8">
    <location>
        <begin position="921"/>
        <end position="985"/>
    </location>
</feature>
<dbReference type="Proteomes" id="UP000549394">
    <property type="component" value="Unassembled WGS sequence"/>
</dbReference>
<proteinExistence type="predicted"/>
<evidence type="ECO:0000256" key="4">
    <source>
        <dbReference type="ARBA" id="ARBA00022737"/>
    </source>
</evidence>
<evidence type="ECO:0000256" key="6">
    <source>
        <dbReference type="ARBA" id="ARBA00023136"/>
    </source>
</evidence>
<feature type="repeat" description="Cys-rich GLG1" evidence="8">
    <location>
        <begin position="737"/>
        <end position="797"/>
    </location>
</feature>
<dbReference type="PANTHER" id="PTHR11884:SF1">
    <property type="entry name" value="GOLGI APPARATUS PROTEIN 1"/>
    <property type="match status" value="1"/>
</dbReference>
<dbReference type="OrthoDB" id="2015434at2759"/>
<dbReference type="EMBL" id="CAJFCJ010000015">
    <property type="protein sequence ID" value="CAD5121834.1"/>
    <property type="molecule type" value="Genomic_DNA"/>
</dbReference>
<evidence type="ECO:0000256" key="8">
    <source>
        <dbReference type="PROSITE-ProRule" id="PRU00622"/>
    </source>
</evidence>
<keyword evidence="4" id="KW-0677">Repeat</keyword>
<feature type="transmembrane region" description="Helical" evidence="9">
    <location>
        <begin position="1098"/>
        <end position="1120"/>
    </location>
</feature>
<keyword evidence="2 9" id="KW-0812">Transmembrane</keyword>
<dbReference type="GO" id="GO:0017134">
    <property type="term" value="F:fibroblast growth factor binding"/>
    <property type="evidence" value="ECO:0007669"/>
    <property type="project" value="TreeGrafter"/>
</dbReference>
<keyword evidence="3" id="KW-0732">Signal</keyword>
<evidence type="ECO:0000256" key="2">
    <source>
        <dbReference type="ARBA" id="ARBA00022692"/>
    </source>
</evidence>
<evidence type="ECO:0000313" key="10">
    <source>
        <dbReference type="EMBL" id="CAD5121834.1"/>
    </source>
</evidence>
<gene>
    <name evidence="10" type="ORF">DGYR_LOCUS9734</name>
</gene>
<dbReference type="InterPro" id="IPR017873">
    <property type="entry name" value="Cys-rich_GLG1_repeat_euk"/>
</dbReference>
<dbReference type="AlphaFoldDB" id="A0A7I8W4X3"/>
<evidence type="ECO:0000256" key="5">
    <source>
        <dbReference type="ARBA" id="ARBA00022989"/>
    </source>
</evidence>
<dbReference type="PANTHER" id="PTHR11884">
    <property type="entry name" value="SELECTIN LIGAND RELATED"/>
    <property type="match status" value="1"/>
</dbReference>
<feature type="repeat" description="Cys-rich GLG1" evidence="8">
    <location>
        <begin position="992"/>
        <end position="1052"/>
    </location>
</feature>
<dbReference type="InterPro" id="IPR039728">
    <property type="entry name" value="GLG1"/>
</dbReference>
<evidence type="ECO:0000256" key="3">
    <source>
        <dbReference type="ARBA" id="ARBA00022729"/>
    </source>
</evidence>
<keyword evidence="7" id="KW-0325">Glycoprotein</keyword>
<feature type="repeat" description="Cys-rich GLG1" evidence="8">
    <location>
        <begin position="671"/>
        <end position="730"/>
    </location>
</feature>
<comment type="subcellular location">
    <subcellularLocation>
        <location evidence="1">Membrane</location>
        <topology evidence="1">Single-pass type I membrane protein</topology>
    </subcellularLocation>
</comment>
<dbReference type="PROSITE" id="PS51289">
    <property type="entry name" value="GLG1_C_RICH"/>
    <property type="match status" value="8"/>
</dbReference>
<protein>
    <submittedName>
        <fullName evidence="10">Uncharacterized protein</fullName>
    </submittedName>
</protein>
<evidence type="ECO:0000313" key="11">
    <source>
        <dbReference type="Proteomes" id="UP000549394"/>
    </source>
</evidence>
<evidence type="ECO:0000256" key="1">
    <source>
        <dbReference type="ARBA" id="ARBA00004479"/>
    </source>
</evidence>